<evidence type="ECO:0000313" key="12">
    <source>
        <dbReference type="EMBL" id="ROT64080.1"/>
    </source>
</evidence>
<dbReference type="Gene3D" id="1.10.10.60">
    <property type="entry name" value="Homeodomain-like"/>
    <property type="match status" value="1"/>
</dbReference>
<feature type="compositionally biased region" description="Polar residues" evidence="9">
    <location>
        <begin position="650"/>
        <end position="660"/>
    </location>
</feature>
<evidence type="ECO:0000256" key="1">
    <source>
        <dbReference type="ARBA" id="ARBA00009375"/>
    </source>
</evidence>
<dbReference type="GO" id="GO:0003677">
    <property type="term" value="F:DNA binding"/>
    <property type="evidence" value="ECO:0007669"/>
    <property type="project" value="UniProtKB-UniRule"/>
</dbReference>
<dbReference type="GO" id="GO:0005737">
    <property type="term" value="C:cytoplasm"/>
    <property type="evidence" value="ECO:0007669"/>
    <property type="project" value="TreeGrafter"/>
</dbReference>
<evidence type="ECO:0000256" key="8">
    <source>
        <dbReference type="PROSITE-ProRule" id="PRU00309"/>
    </source>
</evidence>
<dbReference type="InterPro" id="IPR020097">
    <property type="entry name" value="PsdUridine_synth_TruA_a/b_dom"/>
</dbReference>
<feature type="compositionally biased region" description="Basic and acidic residues" evidence="9">
    <location>
        <begin position="443"/>
        <end position="483"/>
    </location>
</feature>
<dbReference type="PANTHER" id="PTHR11142:SF5">
    <property type="entry name" value="TRNA PSEUDOURIDINE(38_39) SYNTHASE"/>
    <property type="match status" value="1"/>
</dbReference>
<feature type="region of interest" description="Disordered" evidence="9">
    <location>
        <begin position="644"/>
        <end position="663"/>
    </location>
</feature>
<dbReference type="PROSITE" id="PS50950">
    <property type="entry name" value="ZF_THAP"/>
    <property type="match status" value="1"/>
</dbReference>
<dbReference type="GO" id="GO:0005634">
    <property type="term" value="C:nucleus"/>
    <property type="evidence" value="ECO:0007669"/>
    <property type="project" value="TreeGrafter"/>
</dbReference>
<evidence type="ECO:0000256" key="10">
    <source>
        <dbReference type="SAM" id="Phobius"/>
    </source>
</evidence>
<accession>A0A3R7M0M4</accession>
<dbReference type="GO" id="GO:0003723">
    <property type="term" value="F:RNA binding"/>
    <property type="evidence" value="ECO:0007669"/>
    <property type="project" value="InterPro"/>
</dbReference>
<dbReference type="GO" id="GO:0031119">
    <property type="term" value="P:tRNA pseudouridine synthesis"/>
    <property type="evidence" value="ECO:0007669"/>
    <property type="project" value="TreeGrafter"/>
</dbReference>
<keyword evidence="13" id="KW-1185">Reference proteome</keyword>
<keyword evidence="5" id="KW-0862">Zinc</keyword>
<feature type="domain" description="THAP-type" evidence="11">
    <location>
        <begin position="74"/>
        <end position="156"/>
    </location>
</feature>
<organism evidence="12 13">
    <name type="scientific">Penaeus vannamei</name>
    <name type="common">Whiteleg shrimp</name>
    <name type="synonym">Litopenaeus vannamei</name>
    <dbReference type="NCBI Taxonomy" id="6689"/>
    <lineage>
        <taxon>Eukaryota</taxon>
        <taxon>Metazoa</taxon>
        <taxon>Ecdysozoa</taxon>
        <taxon>Arthropoda</taxon>
        <taxon>Crustacea</taxon>
        <taxon>Multicrustacea</taxon>
        <taxon>Malacostraca</taxon>
        <taxon>Eumalacostraca</taxon>
        <taxon>Eucarida</taxon>
        <taxon>Decapoda</taxon>
        <taxon>Dendrobranchiata</taxon>
        <taxon>Penaeoidea</taxon>
        <taxon>Penaeidae</taxon>
        <taxon>Penaeus</taxon>
    </lineage>
</organism>
<evidence type="ECO:0000313" key="13">
    <source>
        <dbReference type="Proteomes" id="UP000283509"/>
    </source>
</evidence>
<feature type="compositionally biased region" description="Polar residues" evidence="9">
    <location>
        <begin position="768"/>
        <end position="790"/>
    </location>
</feature>
<dbReference type="InterPro" id="IPR001406">
    <property type="entry name" value="PsdUridine_synth_TruA"/>
</dbReference>
<dbReference type="Pfam" id="PF01416">
    <property type="entry name" value="PseudoU_synth_1"/>
    <property type="match status" value="1"/>
</dbReference>
<dbReference type="Pfam" id="PF05485">
    <property type="entry name" value="THAP"/>
    <property type="match status" value="1"/>
</dbReference>
<dbReference type="PANTHER" id="PTHR11142">
    <property type="entry name" value="PSEUDOURIDYLATE SYNTHASE"/>
    <property type="match status" value="1"/>
</dbReference>
<reference evidence="12 13" key="2">
    <citation type="submission" date="2019-01" db="EMBL/GenBank/DDBJ databases">
        <title>The decoding of complex shrimp genome reveals the adaptation for benthos swimmer, frequently molting mechanism and breeding impact on genome.</title>
        <authorList>
            <person name="Sun Y."/>
            <person name="Gao Y."/>
            <person name="Yu Y."/>
        </authorList>
    </citation>
    <scope>NUCLEOTIDE SEQUENCE [LARGE SCALE GENOMIC DNA]</scope>
    <source>
        <tissue evidence="12">Muscle</tissue>
    </source>
</reference>
<feature type="region of interest" description="Disordered" evidence="9">
    <location>
        <begin position="767"/>
        <end position="822"/>
    </location>
</feature>
<evidence type="ECO:0000256" key="2">
    <source>
        <dbReference type="ARBA" id="ARBA00022694"/>
    </source>
</evidence>
<dbReference type="InterPro" id="IPR006612">
    <property type="entry name" value="THAP_Znf"/>
</dbReference>
<dbReference type="Proteomes" id="UP000283509">
    <property type="component" value="Unassembled WGS sequence"/>
</dbReference>
<keyword evidence="10" id="KW-1133">Transmembrane helix</keyword>
<keyword evidence="10" id="KW-0472">Membrane</keyword>
<evidence type="ECO:0000259" key="11">
    <source>
        <dbReference type="PROSITE" id="PS50950"/>
    </source>
</evidence>
<dbReference type="Pfam" id="PF13837">
    <property type="entry name" value="Myb_DNA-bind_4"/>
    <property type="match status" value="1"/>
</dbReference>
<dbReference type="GO" id="GO:0008270">
    <property type="term" value="F:zinc ion binding"/>
    <property type="evidence" value="ECO:0007669"/>
    <property type="project" value="UniProtKB-KW"/>
</dbReference>
<keyword evidence="2" id="KW-0819">tRNA processing</keyword>
<protein>
    <recommendedName>
        <fullName evidence="11">THAP-type domain-containing protein</fullName>
    </recommendedName>
</protein>
<reference evidence="12 13" key="1">
    <citation type="submission" date="2018-04" db="EMBL/GenBank/DDBJ databases">
        <authorList>
            <person name="Zhang X."/>
            <person name="Yuan J."/>
            <person name="Li F."/>
            <person name="Xiang J."/>
        </authorList>
    </citation>
    <scope>NUCLEOTIDE SEQUENCE [LARGE SCALE GENOMIC DNA]</scope>
    <source>
        <tissue evidence="12">Muscle</tissue>
    </source>
</reference>
<gene>
    <name evidence="12" type="ORF">C7M84_017998</name>
</gene>
<dbReference type="SMART" id="SM00692">
    <property type="entry name" value="DM3"/>
    <property type="match status" value="1"/>
</dbReference>
<dbReference type="STRING" id="6689.A0A3R7M0M4"/>
<dbReference type="GO" id="GO:1990481">
    <property type="term" value="P:mRNA pseudouridine synthesis"/>
    <property type="evidence" value="ECO:0007669"/>
    <property type="project" value="TreeGrafter"/>
</dbReference>
<proteinExistence type="inferred from homology"/>
<sequence>MALFSSFFSLCSSFLFLSLSSLLYLSVPPFLSLSLSSLLPLPTPLFPFFTFVLSLSFSSSLIFSLPPLFPSPPFPPFHSLPLSSLPSLPPSLPLFSPSPHFPKDASLRQQWVREVNREYWTPSKRSLLCSDHFTESCFDKTGQTTRLKDNAVPTLFDIPAPSRKKARPREDPLDSEATAPAPRGRPRKKQKQETSSKLSREELEAKLQLLEEHNKKLTKLLSRSPRPSTVTETKKTESKNKSIFVFRYPRRQILLKVAYLGWDYQSCASQEEIQQSIEDKLLQALLKTNLTESIISSKFERCSSNSEGFSPFDQVITIIVRSNLKSGLGVIPPDKKAGSAVEENPTLQLCAEENGEQEIDYTRVVNEALPMEIRLLAWCPVPLMNEAAQHLIGRNDFRNFYSKEMVKDLGSVYRNIILSTVLPTCCDLKAVYSDSSDCQCASNRKEKDSEPKENIIHKPARGDQRRGKRLENAPELPLRRTDDNDVGQSNKEEGYDMCVATLKGQDFLCEEVRKIMALLFSVGAGKAEPDSIVAMLDASKQPRKKQNLIASEVPLVLFKTVYEEEGWHWDSKALRQVISQLQAFWMQQAVRASAMKHTLKDLENQHSIISRKDVIVPLPQDQCENLIGKDSSSVLQIIAKSSQNDHEYSTSKPSAAGSDNKNQDEADFNHTATLLLIEFIRQRFQRFLLIHSRAAVYREVQEELCFRGFSFTIEKIRRKWNNLITTYRRIKEKNSEDPKVKIMWDYFQLLDDLLGTTVLTVPPECEVQSVNSSGSKGPVSPQSTPQTEEATLTKPASPAKLSAPSRLASTPTKAHSPEKMEAPKNTQVFRPNVPIKTEEGAEPPVIHIVQSSAGTTLTVPPSSPSAPLHSDKTVVLQTSTPRLEKAQVNGKASDPSTVFLEYQIEQGERRLDVMDEYFQYMKERLAKKMQYKREKALRDSRSIKVLWEIGDASENLKKGLLEVKGS</sequence>
<evidence type="ECO:0000256" key="6">
    <source>
        <dbReference type="ARBA" id="ARBA00023125"/>
    </source>
</evidence>
<feature type="region of interest" description="Disordered" evidence="9">
    <location>
        <begin position="441"/>
        <end position="490"/>
    </location>
</feature>
<dbReference type="SMART" id="SM00980">
    <property type="entry name" value="THAP"/>
    <property type="match status" value="1"/>
</dbReference>
<name>A0A3R7M0M4_PENVA</name>
<dbReference type="OrthoDB" id="25767at2759"/>
<feature type="region of interest" description="Disordered" evidence="9">
    <location>
        <begin position="150"/>
        <end position="200"/>
    </location>
</feature>
<keyword evidence="4 8" id="KW-0863">Zinc-finger</keyword>
<dbReference type="InterPro" id="IPR044822">
    <property type="entry name" value="Myb_DNA-bind_4"/>
</dbReference>
<feature type="compositionally biased region" description="Basic and acidic residues" evidence="9">
    <location>
        <begin position="191"/>
        <end position="200"/>
    </location>
</feature>
<evidence type="ECO:0000256" key="9">
    <source>
        <dbReference type="SAM" id="MobiDB-lite"/>
    </source>
</evidence>
<evidence type="ECO:0000256" key="5">
    <source>
        <dbReference type="ARBA" id="ARBA00022833"/>
    </source>
</evidence>
<dbReference type="GO" id="GO:0009982">
    <property type="term" value="F:pseudouridine synthase activity"/>
    <property type="evidence" value="ECO:0007669"/>
    <property type="project" value="InterPro"/>
</dbReference>
<comment type="caution">
    <text evidence="12">The sequence shown here is derived from an EMBL/GenBank/DDBJ whole genome shotgun (WGS) entry which is preliminary data.</text>
</comment>
<keyword evidence="6 8" id="KW-0238">DNA-binding</keyword>
<keyword evidence="10" id="KW-0812">Transmembrane</keyword>
<dbReference type="Gene3D" id="3.30.70.660">
    <property type="entry name" value="Pseudouridine synthase I, catalytic domain, C-terminal subdomain"/>
    <property type="match status" value="1"/>
</dbReference>
<feature type="transmembrane region" description="Helical" evidence="10">
    <location>
        <begin position="7"/>
        <end position="25"/>
    </location>
</feature>
<keyword evidence="7" id="KW-0413">Isomerase</keyword>
<dbReference type="InterPro" id="IPR020095">
    <property type="entry name" value="PsdUridine_synth_TruA_C"/>
</dbReference>
<comment type="similarity">
    <text evidence="1">Belongs to the tRNA pseudouridine synthase TruA family.</text>
</comment>
<keyword evidence="3" id="KW-0479">Metal-binding</keyword>
<dbReference type="SUPFAM" id="SSF55120">
    <property type="entry name" value="Pseudouridine synthase"/>
    <property type="match status" value="1"/>
</dbReference>
<dbReference type="AlphaFoldDB" id="A0A3R7M0M4"/>
<evidence type="ECO:0000256" key="4">
    <source>
        <dbReference type="ARBA" id="ARBA00022771"/>
    </source>
</evidence>
<dbReference type="EMBL" id="QCYY01003331">
    <property type="protein sequence ID" value="ROT64080.1"/>
    <property type="molecule type" value="Genomic_DNA"/>
</dbReference>
<dbReference type="SUPFAM" id="SSF57716">
    <property type="entry name" value="Glucocorticoid receptor-like (DNA-binding domain)"/>
    <property type="match status" value="1"/>
</dbReference>
<evidence type="ECO:0000256" key="3">
    <source>
        <dbReference type="ARBA" id="ARBA00022723"/>
    </source>
</evidence>
<dbReference type="InterPro" id="IPR020103">
    <property type="entry name" value="PsdUridine_synth_cat_dom_sf"/>
</dbReference>
<evidence type="ECO:0000256" key="7">
    <source>
        <dbReference type="ARBA" id="ARBA00023235"/>
    </source>
</evidence>